<reference evidence="1 2" key="1">
    <citation type="journal article" date="2010" name="Science">
        <title>Genomic comparison of the ants Camponotus floridanus and Harpegnathos saltator.</title>
        <authorList>
            <person name="Bonasio R."/>
            <person name="Zhang G."/>
            <person name="Ye C."/>
            <person name="Mutti N.S."/>
            <person name="Fang X."/>
            <person name="Qin N."/>
            <person name="Donahue G."/>
            <person name="Yang P."/>
            <person name="Li Q."/>
            <person name="Li C."/>
            <person name="Zhang P."/>
            <person name="Huang Z."/>
            <person name="Berger S.L."/>
            <person name="Reinberg D."/>
            <person name="Wang J."/>
            <person name="Liebig J."/>
        </authorList>
    </citation>
    <scope>NUCLEOTIDE SEQUENCE [LARGE SCALE GENOMIC DNA]</scope>
    <source>
        <strain evidence="2">C129</strain>
    </source>
</reference>
<dbReference type="InParanoid" id="E2ADH6"/>
<name>E2ADH6_CAMFO</name>
<gene>
    <name evidence="1" type="ORF">EAG_02171</name>
</gene>
<keyword evidence="2" id="KW-1185">Reference proteome</keyword>
<evidence type="ECO:0000313" key="1">
    <source>
        <dbReference type="EMBL" id="EFN68510.1"/>
    </source>
</evidence>
<organism evidence="2">
    <name type="scientific">Camponotus floridanus</name>
    <name type="common">Florida carpenter ant</name>
    <dbReference type="NCBI Taxonomy" id="104421"/>
    <lineage>
        <taxon>Eukaryota</taxon>
        <taxon>Metazoa</taxon>
        <taxon>Ecdysozoa</taxon>
        <taxon>Arthropoda</taxon>
        <taxon>Hexapoda</taxon>
        <taxon>Insecta</taxon>
        <taxon>Pterygota</taxon>
        <taxon>Neoptera</taxon>
        <taxon>Endopterygota</taxon>
        <taxon>Hymenoptera</taxon>
        <taxon>Apocrita</taxon>
        <taxon>Aculeata</taxon>
        <taxon>Formicoidea</taxon>
        <taxon>Formicidae</taxon>
        <taxon>Formicinae</taxon>
        <taxon>Camponotus</taxon>
    </lineage>
</organism>
<sequence>VNLQSLRSKIRYDQRARKINFDIDQNVWFYNPRRERGKSPKLQSNWERPYKRIKKLSD</sequence>
<feature type="non-terminal residue" evidence="1">
    <location>
        <position position="58"/>
    </location>
</feature>
<protein>
    <submittedName>
        <fullName evidence="1">Uncharacterized protein</fullName>
    </submittedName>
</protein>
<dbReference type="AlphaFoldDB" id="E2ADH6"/>
<accession>E2ADH6</accession>
<dbReference type="Proteomes" id="UP000000311">
    <property type="component" value="Unassembled WGS sequence"/>
</dbReference>
<evidence type="ECO:0000313" key="2">
    <source>
        <dbReference type="Proteomes" id="UP000000311"/>
    </source>
</evidence>
<proteinExistence type="predicted"/>
<dbReference type="EMBL" id="GL438754">
    <property type="protein sequence ID" value="EFN68510.1"/>
    <property type="molecule type" value="Genomic_DNA"/>
</dbReference>
<feature type="non-terminal residue" evidence="1">
    <location>
        <position position="1"/>
    </location>
</feature>